<evidence type="ECO:0000256" key="2">
    <source>
        <dbReference type="ARBA" id="ARBA00022679"/>
    </source>
</evidence>
<dbReference type="PROSITE" id="PS01330">
    <property type="entry name" value="PABS_1"/>
    <property type="match status" value="1"/>
</dbReference>
<dbReference type="NCBIfam" id="NF037959">
    <property type="entry name" value="MFS_SpdSyn"/>
    <property type="match status" value="1"/>
</dbReference>
<dbReference type="SUPFAM" id="SSF53335">
    <property type="entry name" value="S-adenosyl-L-methionine-dependent methyltransferases"/>
    <property type="match status" value="1"/>
</dbReference>
<dbReference type="Pfam" id="PF17284">
    <property type="entry name" value="Spermine_synt_N"/>
    <property type="match status" value="1"/>
</dbReference>
<proteinExistence type="inferred from homology"/>
<feature type="binding site" evidence="5">
    <location>
        <begin position="167"/>
        <end position="170"/>
    </location>
    <ligand>
        <name>spermidine</name>
        <dbReference type="ChEBI" id="CHEBI:57834"/>
    </ligand>
</feature>
<comment type="caution">
    <text evidence="5">Lacks conserved residue(s) required for the propagation of feature annotation.</text>
</comment>
<dbReference type="InterPro" id="IPR030374">
    <property type="entry name" value="PABS"/>
</dbReference>
<feature type="binding site" evidence="5">
    <location>
        <position position="98"/>
    </location>
    <ligand>
        <name>spermidine</name>
        <dbReference type="ChEBI" id="CHEBI:57834"/>
    </ligand>
</feature>
<dbReference type="Pfam" id="PF01564">
    <property type="entry name" value="Spermine_synth"/>
    <property type="match status" value="1"/>
</dbReference>
<dbReference type="InterPro" id="IPR030373">
    <property type="entry name" value="PABS_CS"/>
</dbReference>
<keyword evidence="4 5" id="KW-0620">Polyamine biosynthesis</keyword>
<dbReference type="UniPathway" id="UPA00248">
    <property type="reaction ID" value="UER00314"/>
</dbReference>
<dbReference type="GO" id="GO:0004766">
    <property type="term" value="F:spermidine synthase activity"/>
    <property type="evidence" value="ECO:0007669"/>
    <property type="project" value="UniProtKB-UniRule"/>
</dbReference>
<name>A0A8J6NYD1_9BACT</name>
<dbReference type="InterPro" id="IPR029063">
    <property type="entry name" value="SAM-dependent_MTases_sf"/>
</dbReference>
<feature type="binding site" evidence="5">
    <location>
        <position position="43"/>
    </location>
    <ligand>
        <name>S-methyl-5'-thioadenosine</name>
        <dbReference type="ChEBI" id="CHEBI:17509"/>
    </ligand>
</feature>
<dbReference type="EC" id="2.5.1.16" evidence="5"/>
<dbReference type="Gene3D" id="3.40.50.150">
    <property type="entry name" value="Vaccinia Virus protein VP39"/>
    <property type="match status" value="1"/>
</dbReference>
<feature type="domain" description="PABS" evidence="9">
    <location>
        <begin position="14"/>
        <end position="247"/>
    </location>
</feature>
<gene>
    <name evidence="5 10" type="primary">speE</name>
    <name evidence="10" type="ORF">H8E23_14440</name>
</gene>
<dbReference type="HAMAP" id="MF_00198">
    <property type="entry name" value="Spermidine_synth"/>
    <property type="match status" value="1"/>
</dbReference>
<protein>
    <recommendedName>
        <fullName evidence="5">Polyamine aminopropyltransferase</fullName>
    </recommendedName>
    <alternativeName>
        <fullName evidence="5">Putrescine aminopropyltransferase</fullName>
        <shortName evidence="5">PAPT</shortName>
    </alternativeName>
    <alternativeName>
        <fullName evidence="5">Spermidine synthase</fullName>
        <shortName evidence="5">SPDS</shortName>
        <shortName evidence="5">SPDSY</shortName>
        <ecNumber evidence="5">2.5.1.16</ecNumber>
    </alternativeName>
</protein>
<evidence type="ECO:0000256" key="7">
    <source>
        <dbReference type="RuleBase" id="RU003836"/>
    </source>
</evidence>
<comment type="subunit">
    <text evidence="5">Homodimer or homotetramer.</text>
</comment>
<dbReference type="Gene3D" id="2.30.140.10">
    <property type="entry name" value="Spermidine synthase, tetramerisation domain"/>
    <property type="match status" value="1"/>
</dbReference>
<dbReference type="PANTHER" id="PTHR11558">
    <property type="entry name" value="SPERMIDINE/SPERMINE SYNTHASE"/>
    <property type="match status" value="1"/>
</dbReference>
<dbReference type="AlphaFoldDB" id="A0A8J6NYD1"/>
<dbReference type="NCBIfam" id="TIGR00417">
    <property type="entry name" value="speE"/>
    <property type="match status" value="1"/>
</dbReference>
<dbReference type="GO" id="GO:0005829">
    <property type="term" value="C:cytosol"/>
    <property type="evidence" value="ECO:0007669"/>
    <property type="project" value="TreeGrafter"/>
</dbReference>
<evidence type="ECO:0000259" key="9">
    <source>
        <dbReference type="PROSITE" id="PS51006"/>
    </source>
</evidence>
<dbReference type="Proteomes" id="UP000603434">
    <property type="component" value="Unassembled WGS sequence"/>
</dbReference>
<evidence type="ECO:0000256" key="1">
    <source>
        <dbReference type="ARBA" id="ARBA00007867"/>
    </source>
</evidence>
<dbReference type="GO" id="GO:0008295">
    <property type="term" value="P:spermidine biosynthetic process"/>
    <property type="evidence" value="ECO:0007669"/>
    <property type="project" value="UniProtKB-UniRule"/>
</dbReference>
<dbReference type="InterPro" id="IPR037163">
    <property type="entry name" value="Spermidine_synt_N_sf"/>
</dbReference>
<sequence length="298" mass="33638">MDTSQYLSTNSKAGLWINDIHKNMVALGFKVEKTLFSGRSKFQQVDVVQTAGHGAMLLNDGIVQLSERDEFIYHEMIAHVPFFVHPAPQRVLVIGGGDGGTVREILKHRSITRVVMVEIDEMVVQASRRYLPSVSCALDDPRLELRIEDGIKFVNHTDERFDVVIVDSTDPIGVAQPLFNQEFYQQVAAVLAADGIMITQAESPFYDHDIQHTMFMNQRPFFKKLHIYLFCSLTYPGGCWGFGYASKGLCPLKDFDPGRVEKAGIATRYYNAGIHRAAFMLPTFVQENLARVIDPFSW</sequence>
<evidence type="ECO:0000313" key="11">
    <source>
        <dbReference type="Proteomes" id="UP000603434"/>
    </source>
</evidence>
<comment type="similarity">
    <text evidence="1 5 7">Belongs to the spermidine/spermine synthase family.</text>
</comment>
<feature type="active site" description="Proton acceptor" evidence="5 6">
    <location>
        <position position="167"/>
    </location>
</feature>
<evidence type="ECO:0000313" key="10">
    <source>
        <dbReference type="EMBL" id="MBC8362581.1"/>
    </source>
</evidence>
<comment type="function">
    <text evidence="5">Catalyzes the irreversible transfer of a propylamine group from the amino donor S-adenosylmethioninamine (decarboxy-AdoMet) to putrescine (1,4-diaminobutane) to yield spermidine.</text>
</comment>
<dbReference type="PANTHER" id="PTHR11558:SF11">
    <property type="entry name" value="SPERMIDINE SYNTHASE"/>
    <property type="match status" value="1"/>
</dbReference>
<dbReference type="PROSITE" id="PS51006">
    <property type="entry name" value="PABS_2"/>
    <property type="match status" value="1"/>
</dbReference>
<evidence type="ECO:0000256" key="3">
    <source>
        <dbReference type="ARBA" id="ARBA00023066"/>
    </source>
</evidence>
<reference evidence="10 11" key="1">
    <citation type="submission" date="2020-08" db="EMBL/GenBank/DDBJ databases">
        <title>Bridging the membrane lipid divide: bacteria of the FCB group superphylum have the potential to synthesize archaeal ether lipids.</title>
        <authorList>
            <person name="Villanueva L."/>
            <person name="Von Meijenfeldt F.A.B."/>
            <person name="Westbye A.B."/>
            <person name="Yadav S."/>
            <person name="Hopmans E.C."/>
            <person name="Dutilh B.E."/>
            <person name="Sinninghe Damste J.S."/>
        </authorList>
    </citation>
    <scope>NUCLEOTIDE SEQUENCE [LARGE SCALE GENOMIC DNA]</scope>
    <source>
        <strain evidence="10">NIOZ-UU30</strain>
    </source>
</reference>
<feature type="binding site" evidence="5">
    <location>
        <position position="74"/>
    </location>
    <ligand>
        <name>spermidine</name>
        <dbReference type="ChEBI" id="CHEBI:57834"/>
    </ligand>
</feature>
<evidence type="ECO:0000256" key="8">
    <source>
        <dbReference type="RuleBase" id="RU003837"/>
    </source>
</evidence>
<accession>A0A8J6NYD1</accession>
<organism evidence="10 11">
    <name type="scientific">Candidatus Desulfatibia profunda</name>
    <dbReference type="NCBI Taxonomy" id="2841695"/>
    <lineage>
        <taxon>Bacteria</taxon>
        <taxon>Pseudomonadati</taxon>
        <taxon>Thermodesulfobacteriota</taxon>
        <taxon>Desulfobacteria</taxon>
        <taxon>Desulfobacterales</taxon>
        <taxon>Desulfobacterales incertae sedis</taxon>
        <taxon>Candidatus Desulfatibia</taxon>
    </lineage>
</organism>
<evidence type="ECO:0000256" key="5">
    <source>
        <dbReference type="HAMAP-Rule" id="MF_00198"/>
    </source>
</evidence>
<evidence type="ECO:0000256" key="4">
    <source>
        <dbReference type="ARBA" id="ARBA00023115"/>
    </source>
</evidence>
<dbReference type="CDD" id="cd02440">
    <property type="entry name" value="AdoMet_MTases"/>
    <property type="match status" value="1"/>
</dbReference>
<keyword evidence="3 5" id="KW-0745">Spermidine biosynthesis</keyword>
<comment type="pathway">
    <text evidence="5">Amine and polyamine biosynthesis; spermidine biosynthesis; spermidine from putrescine: step 1/1.</text>
</comment>
<dbReference type="InterPro" id="IPR035246">
    <property type="entry name" value="Spermidine_synt_N"/>
</dbReference>
<feature type="binding site" evidence="5">
    <location>
        <begin position="149"/>
        <end position="150"/>
    </location>
    <ligand>
        <name>S-methyl-5'-thioadenosine</name>
        <dbReference type="ChEBI" id="CHEBI:17509"/>
    </ligand>
</feature>
<dbReference type="InterPro" id="IPR001045">
    <property type="entry name" value="Spermi_synthase"/>
</dbReference>
<comment type="catalytic activity">
    <reaction evidence="5 8">
        <text>S-adenosyl 3-(methylsulfanyl)propylamine + putrescine = S-methyl-5'-thioadenosine + spermidine + H(+)</text>
        <dbReference type="Rhea" id="RHEA:12721"/>
        <dbReference type="ChEBI" id="CHEBI:15378"/>
        <dbReference type="ChEBI" id="CHEBI:17509"/>
        <dbReference type="ChEBI" id="CHEBI:57443"/>
        <dbReference type="ChEBI" id="CHEBI:57834"/>
        <dbReference type="ChEBI" id="CHEBI:326268"/>
        <dbReference type="EC" id="2.5.1.16"/>
    </reaction>
</comment>
<comment type="caution">
    <text evidence="10">The sequence shown here is derived from an EMBL/GenBank/DDBJ whole genome shotgun (WGS) entry which is preliminary data.</text>
</comment>
<dbReference type="NCBIfam" id="NF002010">
    <property type="entry name" value="PRK00811.1"/>
    <property type="match status" value="1"/>
</dbReference>
<dbReference type="EMBL" id="JACNJH010000205">
    <property type="protein sequence ID" value="MBC8362581.1"/>
    <property type="molecule type" value="Genomic_DNA"/>
</dbReference>
<keyword evidence="2 5" id="KW-0808">Transferase</keyword>
<evidence type="ECO:0000256" key="6">
    <source>
        <dbReference type="PROSITE-ProRule" id="PRU00354"/>
    </source>
</evidence>
<feature type="binding site" evidence="5">
    <location>
        <position position="118"/>
    </location>
    <ligand>
        <name>S-methyl-5'-thioadenosine</name>
        <dbReference type="ChEBI" id="CHEBI:17509"/>
    </ligand>
</feature>